<dbReference type="InterPro" id="IPR045338">
    <property type="entry name" value="DUF6535"/>
</dbReference>
<protein>
    <recommendedName>
        <fullName evidence="2">DUF6535 domain-containing protein</fullName>
    </recommendedName>
</protein>
<sequence length="70" mass="7804">MSKVAPTSLEEGLTSEDGAPKSSIPPSRMGASNKSYTIEESWDALHRVVDKYDDDTVKDWKEDIDTLLVF</sequence>
<keyword evidence="4" id="KW-1185">Reference proteome</keyword>
<dbReference type="HOGENOM" id="CLU_2764798_0_0_1"/>
<feature type="region of interest" description="Disordered" evidence="1">
    <location>
        <begin position="1"/>
        <end position="33"/>
    </location>
</feature>
<feature type="non-terminal residue" evidence="3">
    <location>
        <position position="70"/>
    </location>
</feature>
<evidence type="ECO:0000313" key="4">
    <source>
        <dbReference type="Proteomes" id="UP000017559"/>
    </source>
</evidence>
<dbReference type="KEGG" id="mrr:Moror_10955"/>
<reference evidence="3 4" key="1">
    <citation type="journal article" date="2014" name="BMC Genomics">
        <title>Genome and secretome analysis of the hemibiotrophic fungal pathogen, Moniliophthora roreri, which causes frosty pod rot disease of cacao: mechanisms of the biotrophic and necrotrophic phases.</title>
        <authorList>
            <person name="Meinhardt L.W."/>
            <person name="Costa G.G.L."/>
            <person name="Thomazella D.P.T."/>
            <person name="Teixeira P.J.P.L."/>
            <person name="Carazzolle M.F."/>
            <person name="Schuster S.C."/>
            <person name="Carlson J.E."/>
            <person name="Guiltinan M.J."/>
            <person name="Mieczkowski P."/>
            <person name="Farmer A."/>
            <person name="Ramaraj T."/>
            <person name="Crozier J."/>
            <person name="Davis R.E."/>
            <person name="Shao J."/>
            <person name="Melnick R.L."/>
            <person name="Pereira G.A.G."/>
            <person name="Bailey B.A."/>
        </authorList>
    </citation>
    <scope>NUCLEOTIDE SEQUENCE [LARGE SCALE GENOMIC DNA]</scope>
    <source>
        <strain evidence="3 4">MCA 2997</strain>
    </source>
</reference>
<dbReference type="AlphaFoldDB" id="V2WY19"/>
<evidence type="ECO:0000256" key="1">
    <source>
        <dbReference type="SAM" id="MobiDB-lite"/>
    </source>
</evidence>
<dbReference type="Proteomes" id="UP000017559">
    <property type="component" value="Unassembled WGS sequence"/>
</dbReference>
<feature type="domain" description="DUF6535" evidence="2">
    <location>
        <begin position="42"/>
        <end position="70"/>
    </location>
</feature>
<name>V2WY19_MONRO</name>
<organism evidence="3 4">
    <name type="scientific">Moniliophthora roreri (strain MCA 2997)</name>
    <name type="common">Cocoa frosty pod rot fungus</name>
    <name type="synonym">Crinipellis roreri</name>
    <dbReference type="NCBI Taxonomy" id="1381753"/>
    <lineage>
        <taxon>Eukaryota</taxon>
        <taxon>Fungi</taxon>
        <taxon>Dikarya</taxon>
        <taxon>Basidiomycota</taxon>
        <taxon>Agaricomycotina</taxon>
        <taxon>Agaricomycetes</taxon>
        <taxon>Agaricomycetidae</taxon>
        <taxon>Agaricales</taxon>
        <taxon>Marasmiineae</taxon>
        <taxon>Marasmiaceae</taxon>
        <taxon>Moniliophthora</taxon>
    </lineage>
</organism>
<evidence type="ECO:0000259" key="2">
    <source>
        <dbReference type="Pfam" id="PF20153"/>
    </source>
</evidence>
<proteinExistence type="predicted"/>
<evidence type="ECO:0000313" key="3">
    <source>
        <dbReference type="EMBL" id="ESK86457.1"/>
    </source>
</evidence>
<comment type="caution">
    <text evidence="3">The sequence shown here is derived from an EMBL/GenBank/DDBJ whole genome shotgun (WGS) entry which is preliminary data.</text>
</comment>
<dbReference type="Pfam" id="PF20153">
    <property type="entry name" value="DUF6535"/>
    <property type="match status" value="1"/>
</dbReference>
<gene>
    <name evidence="3" type="ORF">Moror_10955</name>
</gene>
<accession>V2WY19</accession>
<dbReference type="EMBL" id="AWSO01000928">
    <property type="protein sequence ID" value="ESK86457.1"/>
    <property type="molecule type" value="Genomic_DNA"/>
</dbReference>